<dbReference type="Proteomes" id="UP000184423">
    <property type="component" value="Unassembled WGS sequence"/>
</dbReference>
<dbReference type="NCBIfam" id="TIGR00350">
    <property type="entry name" value="lytR_cpsA_psr"/>
    <property type="match status" value="1"/>
</dbReference>
<feature type="region of interest" description="Disordered" evidence="2">
    <location>
        <begin position="326"/>
        <end position="437"/>
    </location>
</feature>
<feature type="compositionally biased region" description="Low complexity" evidence="2">
    <location>
        <begin position="384"/>
        <end position="419"/>
    </location>
</feature>
<dbReference type="Gene3D" id="3.40.630.190">
    <property type="entry name" value="LCP protein"/>
    <property type="match status" value="1"/>
</dbReference>
<dbReference type="Pfam" id="PF03816">
    <property type="entry name" value="LytR_cpsA_psr"/>
    <property type="match status" value="1"/>
</dbReference>
<organism evidence="4 5">
    <name type="scientific">Caloramator proteoclasticus DSM 10124</name>
    <dbReference type="NCBI Taxonomy" id="1121262"/>
    <lineage>
        <taxon>Bacteria</taxon>
        <taxon>Bacillati</taxon>
        <taxon>Bacillota</taxon>
        <taxon>Clostridia</taxon>
        <taxon>Eubacteriales</taxon>
        <taxon>Clostridiaceae</taxon>
        <taxon>Caloramator</taxon>
    </lineage>
</organism>
<keyword evidence="5" id="KW-1185">Reference proteome</keyword>
<gene>
    <name evidence="4" type="ORF">SAMN02746091_01129</name>
</gene>
<dbReference type="AlphaFoldDB" id="A0A1M4WD69"/>
<accession>A0A1M4WD69</accession>
<evidence type="ECO:0000256" key="2">
    <source>
        <dbReference type="SAM" id="MobiDB-lite"/>
    </source>
</evidence>
<sequence>MKKLKYILIPLIVLIGLTLGVFCYINDTIHVPTPKDFFSSEEERQKFEYEEEKGFINILLIGIDAREKGEAARTDSIILATLDTNNKTIKLTSFMRDMYVPIPGYRPHKINAAFTLGGPELLMKTLYEDFQVNVQYYICIDFNAFQDVIDTLGGIEVEVKDYEVDEINKYIKEVNGKNSTLLTAPGYQKLNGQQALSYCRIRKVGNGDYERTERQRKVLGLLIDKVRGVSVFKLPELAKAVLPYIKTNIPTTKLMNIGYTAYKFGNTPVEKARVPFDYTFEDTYVNGMSVLIPDFQKNAIMLEKFLYSASGASSNAPIYMVNNYHSQDKPIDKRGKKPPVIKLEIPKEETKKKTDSQDVDDYIDNKKQDEINSSDKDKQNTTTEQNNKQDNNQGNADQGSQSNQGGNEQESNHSENNQGTSQQNNDGQNTGEQNKGQ</sequence>
<feature type="compositionally biased region" description="Basic and acidic residues" evidence="2">
    <location>
        <begin position="344"/>
        <end position="356"/>
    </location>
</feature>
<feature type="compositionally biased region" description="Basic and acidic residues" evidence="2">
    <location>
        <begin position="363"/>
        <end position="379"/>
    </location>
</feature>
<dbReference type="EMBL" id="FQVG01000016">
    <property type="protein sequence ID" value="SHE79125.1"/>
    <property type="molecule type" value="Genomic_DNA"/>
</dbReference>
<proteinExistence type="inferred from homology"/>
<evidence type="ECO:0000256" key="1">
    <source>
        <dbReference type="ARBA" id="ARBA00006068"/>
    </source>
</evidence>
<feature type="compositionally biased region" description="Polar residues" evidence="2">
    <location>
        <begin position="420"/>
        <end position="437"/>
    </location>
</feature>
<dbReference type="InterPro" id="IPR004474">
    <property type="entry name" value="LytR_CpsA_psr"/>
</dbReference>
<comment type="similarity">
    <text evidence="1">Belongs to the LytR/CpsA/Psr (LCP) family.</text>
</comment>
<evidence type="ECO:0000259" key="3">
    <source>
        <dbReference type="Pfam" id="PF03816"/>
    </source>
</evidence>
<evidence type="ECO:0000313" key="5">
    <source>
        <dbReference type="Proteomes" id="UP000184423"/>
    </source>
</evidence>
<feature type="domain" description="Cell envelope-related transcriptional attenuator" evidence="3">
    <location>
        <begin position="73"/>
        <end position="226"/>
    </location>
</feature>
<evidence type="ECO:0000313" key="4">
    <source>
        <dbReference type="EMBL" id="SHE79125.1"/>
    </source>
</evidence>
<protein>
    <submittedName>
        <fullName evidence="4">Transcriptional attenuator, LytR family</fullName>
    </submittedName>
</protein>
<name>A0A1M4WD69_9CLOT</name>
<reference evidence="5" key="1">
    <citation type="submission" date="2016-11" db="EMBL/GenBank/DDBJ databases">
        <authorList>
            <person name="Varghese N."/>
            <person name="Submissions S."/>
        </authorList>
    </citation>
    <scope>NUCLEOTIDE SEQUENCE [LARGE SCALE GENOMIC DNA]</scope>
    <source>
        <strain evidence="5">DSM 10124</strain>
    </source>
</reference>
<dbReference type="RefSeq" id="WP_073248313.1">
    <property type="nucleotide sequence ID" value="NZ_FQVG01000016.1"/>
</dbReference>
<dbReference type="PANTHER" id="PTHR33392">
    <property type="entry name" value="POLYISOPRENYL-TEICHOIC ACID--PEPTIDOGLYCAN TEICHOIC ACID TRANSFERASE TAGU"/>
    <property type="match status" value="1"/>
</dbReference>
<dbReference type="InterPro" id="IPR050922">
    <property type="entry name" value="LytR/CpsA/Psr_CW_biosynth"/>
</dbReference>
<dbReference type="PANTHER" id="PTHR33392:SF6">
    <property type="entry name" value="POLYISOPRENYL-TEICHOIC ACID--PEPTIDOGLYCAN TEICHOIC ACID TRANSFERASE TAGU"/>
    <property type="match status" value="1"/>
</dbReference>